<dbReference type="CDD" id="cd03809">
    <property type="entry name" value="GT4_MtfB-like"/>
    <property type="match status" value="1"/>
</dbReference>
<evidence type="ECO:0000313" key="4">
    <source>
        <dbReference type="EMBL" id="ABC82826.1"/>
    </source>
</evidence>
<keyword evidence="1 4" id="KW-0808">Transferase</keyword>
<dbReference type="GO" id="GO:0016757">
    <property type="term" value="F:glycosyltransferase activity"/>
    <property type="evidence" value="ECO:0007669"/>
    <property type="project" value="InterPro"/>
</dbReference>
<evidence type="ECO:0000259" key="3">
    <source>
        <dbReference type="Pfam" id="PF13439"/>
    </source>
</evidence>
<dbReference type="OrthoDB" id="9767517at2"/>
<evidence type="ECO:0000256" key="1">
    <source>
        <dbReference type="ARBA" id="ARBA00022679"/>
    </source>
</evidence>
<dbReference type="PANTHER" id="PTHR46401">
    <property type="entry name" value="GLYCOSYLTRANSFERASE WBBK-RELATED"/>
    <property type="match status" value="1"/>
</dbReference>
<dbReference type="GO" id="GO:0009103">
    <property type="term" value="P:lipopolysaccharide biosynthetic process"/>
    <property type="evidence" value="ECO:0007669"/>
    <property type="project" value="TreeGrafter"/>
</dbReference>
<dbReference type="AlphaFoldDB" id="Q2IE18"/>
<dbReference type="Pfam" id="PF00534">
    <property type="entry name" value="Glycos_transf_1"/>
    <property type="match status" value="1"/>
</dbReference>
<protein>
    <submittedName>
        <fullName evidence="4">Glycosyl transferase, group 1</fullName>
    </submittedName>
</protein>
<dbReference type="Gene3D" id="3.40.50.2000">
    <property type="entry name" value="Glycogen Phosphorylase B"/>
    <property type="match status" value="2"/>
</dbReference>
<dbReference type="InterPro" id="IPR001296">
    <property type="entry name" value="Glyco_trans_1"/>
</dbReference>
<organism evidence="4 5">
    <name type="scientific">Anaeromyxobacter dehalogenans (strain 2CP-C)</name>
    <dbReference type="NCBI Taxonomy" id="290397"/>
    <lineage>
        <taxon>Bacteria</taxon>
        <taxon>Pseudomonadati</taxon>
        <taxon>Myxococcota</taxon>
        <taxon>Myxococcia</taxon>
        <taxon>Myxococcales</taxon>
        <taxon>Cystobacterineae</taxon>
        <taxon>Anaeromyxobacteraceae</taxon>
        <taxon>Anaeromyxobacter</taxon>
    </lineage>
</organism>
<dbReference type="Proteomes" id="UP000001935">
    <property type="component" value="Chromosome"/>
</dbReference>
<evidence type="ECO:0000313" key="5">
    <source>
        <dbReference type="Proteomes" id="UP000001935"/>
    </source>
</evidence>
<feature type="domain" description="Glycosyltransferase subfamily 4-like N-terminal" evidence="3">
    <location>
        <begin position="16"/>
        <end position="189"/>
    </location>
</feature>
<dbReference type="PANTHER" id="PTHR46401:SF2">
    <property type="entry name" value="GLYCOSYLTRANSFERASE WBBK-RELATED"/>
    <property type="match status" value="1"/>
</dbReference>
<feature type="domain" description="Glycosyl transferase family 1" evidence="2">
    <location>
        <begin position="218"/>
        <end position="371"/>
    </location>
</feature>
<proteinExistence type="predicted"/>
<dbReference type="SUPFAM" id="SSF53756">
    <property type="entry name" value="UDP-Glycosyltransferase/glycogen phosphorylase"/>
    <property type="match status" value="1"/>
</dbReference>
<reference evidence="4 5" key="1">
    <citation type="submission" date="2006-01" db="EMBL/GenBank/DDBJ databases">
        <title>Complete sequence of Anaeromyxobacter dehalogenans 2CP-C.</title>
        <authorList>
            <consortium name="US DOE Joint Genome Institute"/>
            <person name="Copeland A."/>
            <person name="Lucas S."/>
            <person name="Lapidus A."/>
            <person name="Barry K."/>
            <person name="Detter J.C."/>
            <person name="Glavina T."/>
            <person name="Hammon N."/>
            <person name="Israni S."/>
            <person name="Pitluck S."/>
            <person name="Brettin T."/>
            <person name="Bruce D."/>
            <person name="Han C."/>
            <person name="Tapia R."/>
            <person name="Gilna P."/>
            <person name="Kiss H."/>
            <person name="Schmutz J."/>
            <person name="Larimer F."/>
            <person name="Land M."/>
            <person name="Kyrpides N."/>
            <person name="Anderson I."/>
            <person name="Sanford R.A."/>
            <person name="Ritalahti K.M."/>
            <person name="Thomas H.S."/>
            <person name="Kirby J.R."/>
            <person name="Zhulin I.B."/>
            <person name="Loeffler F.E."/>
            <person name="Richardson P."/>
        </authorList>
    </citation>
    <scope>NUCLEOTIDE SEQUENCE [LARGE SCALE GENOMIC DNA]</scope>
    <source>
        <strain evidence="4 5">2CP-C</strain>
    </source>
</reference>
<gene>
    <name evidence="4" type="ordered locus">Adeh_3057</name>
</gene>
<dbReference type="RefSeq" id="WP_011422108.1">
    <property type="nucleotide sequence ID" value="NC_007760.1"/>
</dbReference>
<dbReference type="eggNOG" id="COG0438">
    <property type="taxonomic scope" value="Bacteria"/>
</dbReference>
<dbReference type="STRING" id="290397.Adeh_3057"/>
<dbReference type="HOGENOM" id="CLU_009583_27_6_7"/>
<name>Q2IE18_ANADE</name>
<accession>Q2IE18</accession>
<evidence type="ECO:0000259" key="2">
    <source>
        <dbReference type="Pfam" id="PF00534"/>
    </source>
</evidence>
<dbReference type="KEGG" id="ade:Adeh_3057"/>
<dbReference type="Pfam" id="PF13439">
    <property type="entry name" value="Glyco_transf_4"/>
    <property type="match status" value="1"/>
</dbReference>
<dbReference type="InterPro" id="IPR028098">
    <property type="entry name" value="Glyco_trans_4-like_N"/>
</dbReference>
<dbReference type="EMBL" id="CP000251">
    <property type="protein sequence ID" value="ABC82826.1"/>
    <property type="molecule type" value="Genomic_DNA"/>
</dbReference>
<sequence>MLRICIDARLRAGEQGGVQQALIGLASGLAALRDGDEEYLFLVNDDSADWLAPHVAGACRMRAWPRTPRSVAGSALLSPAVYDRLARAVVRWMPVRVPPSDGFVESLRADVVHFALQHGFRTSVPSIYVPHDLQHVHFPGFFSRQHVRWREVTYRTLARQAAAVVALTPYGKRDLVEHLGLDAARVHVIGWAPVLDAYPSPDETALRRLRDRLALPARFALFPAQTFPHKNHVRLFQALALLRARGVEVPLVCSGHRDACHPSLVAELRRLDLTRVVHFVGFVEPIDLVGLYRLASLLVFPSLFEGFGMPVLEAFRSGLPVACSGTSSLPDVAGGAAEMFDPTDVAAMAAAIERVWTDPARASALVDHGRRQVARFTWDRTARAYRALYRAAAGRPLDRVDARLLSGGS</sequence>
<dbReference type="CAZy" id="GT4">
    <property type="family name" value="Glycosyltransferase Family 4"/>
</dbReference>